<dbReference type="GO" id="GO:0040001">
    <property type="term" value="P:establishment of mitotic spindle localization"/>
    <property type="evidence" value="ECO:0007669"/>
    <property type="project" value="InterPro"/>
</dbReference>
<evidence type="ECO:0000256" key="7">
    <source>
        <dbReference type="ARBA" id="ARBA00022776"/>
    </source>
</evidence>
<keyword evidence="4" id="KW-0963">Cytoplasm</keyword>
<evidence type="ECO:0000256" key="11">
    <source>
        <dbReference type="ARBA" id="ARBA00023306"/>
    </source>
</evidence>
<evidence type="ECO:0000256" key="6">
    <source>
        <dbReference type="ARBA" id="ARBA00022701"/>
    </source>
</evidence>
<dbReference type="GO" id="GO:0005730">
    <property type="term" value="C:nucleolus"/>
    <property type="evidence" value="ECO:0007669"/>
    <property type="project" value="TreeGrafter"/>
</dbReference>
<keyword evidence="5" id="KW-0132">Cell division</keyword>
<comment type="subcellular location">
    <subcellularLocation>
        <location evidence="2">Cytoplasm</location>
        <location evidence="2">Cytoskeleton</location>
        <location evidence="2">Spindle</location>
    </subcellularLocation>
    <subcellularLocation>
        <location evidence="1">Nucleus</location>
    </subcellularLocation>
</comment>
<evidence type="ECO:0000256" key="8">
    <source>
        <dbReference type="ARBA" id="ARBA00023125"/>
    </source>
</evidence>
<dbReference type="InterPro" id="IPR026756">
    <property type="entry name" value="NuSAP"/>
</dbReference>
<dbReference type="GO" id="GO:0003677">
    <property type="term" value="F:DNA binding"/>
    <property type="evidence" value="ECO:0007669"/>
    <property type="project" value="UniProtKB-KW"/>
</dbReference>
<dbReference type="EMBL" id="CAXIEN010000479">
    <property type="protein sequence ID" value="CAL1298869.1"/>
    <property type="molecule type" value="Genomic_DNA"/>
</dbReference>
<feature type="region of interest" description="Disordered" evidence="12">
    <location>
        <begin position="110"/>
        <end position="377"/>
    </location>
</feature>
<evidence type="ECO:0000256" key="5">
    <source>
        <dbReference type="ARBA" id="ARBA00022618"/>
    </source>
</evidence>
<evidence type="ECO:0000313" key="14">
    <source>
        <dbReference type="Proteomes" id="UP001497382"/>
    </source>
</evidence>
<accession>A0AAV2BSN4</accession>
<evidence type="ECO:0000256" key="9">
    <source>
        <dbReference type="ARBA" id="ARBA00023212"/>
    </source>
</evidence>
<evidence type="ECO:0000256" key="10">
    <source>
        <dbReference type="ARBA" id="ARBA00023242"/>
    </source>
</evidence>
<proteinExistence type="inferred from homology"/>
<dbReference type="PANTHER" id="PTHR15874">
    <property type="entry name" value="NUCLEOLAR AND SPINDLE-ASSOCIATED PROTEIN 1"/>
    <property type="match status" value="1"/>
</dbReference>
<feature type="compositionally biased region" description="Polar residues" evidence="12">
    <location>
        <begin position="115"/>
        <end position="128"/>
    </location>
</feature>
<dbReference type="PANTHER" id="PTHR15874:SF1">
    <property type="entry name" value="NUCLEOLAR AND SPINDLE-ASSOCIATED PROTEIN 1"/>
    <property type="match status" value="1"/>
</dbReference>
<dbReference type="GO" id="GO:0008017">
    <property type="term" value="F:microtubule binding"/>
    <property type="evidence" value="ECO:0007669"/>
    <property type="project" value="TreeGrafter"/>
</dbReference>
<feature type="compositionally biased region" description="Polar residues" evidence="12">
    <location>
        <begin position="349"/>
        <end position="361"/>
    </location>
</feature>
<feature type="compositionally biased region" description="Polar residues" evidence="12">
    <location>
        <begin position="288"/>
        <end position="302"/>
    </location>
</feature>
<dbReference type="Pfam" id="PF16006">
    <property type="entry name" value="NUSAP"/>
    <property type="match status" value="2"/>
</dbReference>
<feature type="compositionally biased region" description="Basic and acidic residues" evidence="12">
    <location>
        <begin position="245"/>
        <end position="260"/>
    </location>
</feature>
<evidence type="ECO:0000313" key="13">
    <source>
        <dbReference type="EMBL" id="CAL1298869.1"/>
    </source>
</evidence>
<organism evidence="13 14">
    <name type="scientific">Larinioides sclopetarius</name>
    <dbReference type="NCBI Taxonomy" id="280406"/>
    <lineage>
        <taxon>Eukaryota</taxon>
        <taxon>Metazoa</taxon>
        <taxon>Ecdysozoa</taxon>
        <taxon>Arthropoda</taxon>
        <taxon>Chelicerata</taxon>
        <taxon>Arachnida</taxon>
        <taxon>Araneae</taxon>
        <taxon>Araneomorphae</taxon>
        <taxon>Entelegynae</taxon>
        <taxon>Araneoidea</taxon>
        <taxon>Araneidae</taxon>
        <taxon>Larinioides</taxon>
    </lineage>
</organism>
<reference evidence="13 14" key="1">
    <citation type="submission" date="2024-04" db="EMBL/GenBank/DDBJ databases">
        <authorList>
            <person name="Rising A."/>
            <person name="Reimegard J."/>
            <person name="Sonavane S."/>
            <person name="Akerstrom W."/>
            <person name="Nylinder S."/>
            <person name="Hedman E."/>
            <person name="Kallberg Y."/>
        </authorList>
    </citation>
    <scope>NUCLEOTIDE SEQUENCE [LARGE SCALE GENOMIC DNA]</scope>
</reference>
<feature type="compositionally biased region" description="Basic and acidic residues" evidence="12">
    <location>
        <begin position="71"/>
        <end position="87"/>
    </location>
</feature>
<keyword evidence="9" id="KW-0206">Cytoskeleton</keyword>
<comment type="caution">
    <text evidence="13">The sequence shown here is derived from an EMBL/GenBank/DDBJ whole genome shotgun (WGS) entry which is preliminary data.</text>
</comment>
<evidence type="ECO:0000256" key="4">
    <source>
        <dbReference type="ARBA" id="ARBA00022490"/>
    </source>
</evidence>
<keyword evidence="11" id="KW-0131">Cell cycle</keyword>
<protein>
    <recommendedName>
        <fullName evidence="15">Nucleolar and spindle-associated protein 1</fullName>
    </recommendedName>
</protein>
<evidence type="ECO:0000256" key="12">
    <source>
        <dbReference type="SAM" id="MobiDB-lite"/>
    </source>
</evidence>
<dbReference type="GO" id="GO:0007076">
    <property type="term" value="P:mitotic chromosome condensation"/>
    <property type="evidence" value="ECO:0007669"/>
    <property type="project" value="TreeGrafter"/>
</dbReference>
<sequence length="596" mass="66220">METPREERLKKMPYSELKKHAKERGIKQNLKAETLISLILQNAKADAEDSFVRLENEIINSCKKNKEAKFEQDKEIASDTPRRETYTLERPTGDGLAIDNDLIISSASPVLRKTPPTNETSFNVTMSRGSERKKKRKVSFVTPLRKSARLSSMTPHYASVKDRPKTPIPSRGSSGRKLSPSVKAKISFAETPSERELESSNSKRRSGRKRVSTPMPSSKCKRMNLSSSGLKAPIATPDVSFSDPPQEKIPEEVTKSDVKKPVRPVFRFSAASPENKTATPKLDIKNIDTPSTPNLARSQIRTPKSDMKKTASPHAVNPKSIRSLTPRDNIKKTATPLSAKPKSIRILTPRSQAKKNATPLSASVKDKRTPRSGVKNATTSGVLSASKVKIPNFKELHQKAFSKMESIDEYQQRKAVNSAKKLKDQVDNYNRVKSSASKKVVSKNKGIKKFGGIPFIPSVTSTKDMKLDASAFGARCVASKKQPASSRNANVSSKKTETQAAKEPVKILTRENTPLKKRFKFDLQASLTKKLPYKPHKGPIKPLAEKNLNNTSIVTPAPTKPANKFVEAKRVESRNALRGVRVNRRFELQMQKRNLA</sequence>
<dbReference type="Proteomes" id="UP001497382">
    <property type="component" value="Unassembled WGS sequence"/>
</dbReference>
<evidence type="ECO:0000256" key="1">
    <source>
        <dbReference type="ARBA" id="ARBA00004123"/>
    </source>
</evidence>
<evidence type="ECO:0008006" key="15">
    <source>
        <dbReference type="Google" id="ProtNLM"/>
    </source>
</evidence>
<evidence type="ECO:0000256" key="2">
    <source>
        <dbReference type="ARBA" id="ARBA00004186"/>
    </source>
</evidence>
<dbReference type="GO" id="GO:0005874">
    <property type="term" value="C:microtubule"/>
    <property type="evidence" value="ECO:0007669"/>
    <property type="project" value="UniProtKB-KW"/>
</dbReference>
<feature type="compositionally biased region" description="Basic residues" evidence="12">
    <location>
        <begin position="202"/>
        <end position="211"/>
    </location>
</feature>
<dbReference type="GO" id="GO:0072686">
    <property type="term" value="C:mitotic spindle"/>
    <property type="evidence" value="ECO:0007669"/>
    <property type="project" value="TreeGrafter"/>
</dbReference>
<comment type="similarity">
    <text evidence="3">Belongs to the NUSAP family.</text>
</comment>
<keyword evidence="7" id="KW-0498">Mitosis</keyword>
<keyword evidence="6" id="KW-0493">Microtubule</keyword>
<gene>
    <name evidence="13" type="ORF">LARSCL_LOCUS21037</name>
</gene>
<keyword evidence="8" id="KW-0238">DNA-binding</keyword>
<evidence type="ECO:0000256" key="3">
    <source>
        <dbReference type="ARBA" id="ARBA00009702"/>
    </source>
</evidence>
<feature type="region of interest" description="Disordered" evidence="12">
    <location>
        <begin position="71"/>
        <end position="93"/>
    </location>
</feature>
<name>A0AAV2BSN4_9ARAC</name>
<keyword evidence="14" id="KW-1185">Reference proteome</keyword>
<dbReference type="AlphaFoldDB" id="A0AAV2BSN4"/>
<dbReference type="GO" id="GO:0000281">
    <property type="term" value="P:mitotic cytokinesis"/>
    <property type="evidence" value="ECO:0007669"/>
    <property type="project" value="InterPro"/>
</dbReference>
<keyword evidence="10" id="KW-0539">Nucleus</keyword>